<dbReference type="PROSITE" id="PS50059">
    <property type="entry name" value="FKBP_PPIASE"/>
    <property type="match status" value="1"/>
</dbReference>
<evidence type="ECO:0000256" key="4">
    <source>
        <dbReference type="ARBA" id="ARBA00023235"/>
    </source>
</evidence>
<dbReference type="Pfam" id="PF13946">
    <property type="entry name" value="DUF4214"/>
    <property type="match status" value="1"/>
</dbReference>
<comment type="function">
    <text evidence="5">PPIases accelerate the folding of proteins.</text>
</comment>
<gene>
    <name evidence="9" type="ORF">SAMN05216552_1003256</name>
</gene>
<dbReference type="InterPro" id="IPR046357">
    <property type="entry name" value="PPIase_dom_sf"/>
</dbReference>
<keyword evidence="3 6" id="KW-0697">Rotamase</keyword>
<evidence type="ECO:0000313" key="10">
    <source>
        <dbReference type="Proteomes" id="UP000199391"/>
    </source>
</evidence>
<dbReference type="PANTHER" id="PTHR43811:SF19">
    <property type="entry name" value="39 KDA FK506-BINDING NUCLEAR PROTEIN"/>
    <property type="match status" value="1"/>
</dbReference>
<dbReference type="Gene3D" id="1.10.3130.20">
    <property type="entry name" value="Phycobilisome linker domain"/>
    <property type="match status" value="1"/>
</dbReference>
<dbReference type="InterPro" id="IPR001179">
    <property type="entry name" value="PPIase_FKBP_dom"/>
</dbReference>
<evidence type="ECO:0000259" key="8">
    <source>
        <dbReference type="PROSITE" id="PS50059"/>
    </source>
</evidence>
<protein>
    <recommendedName>
        <fullName evidence="6">peptidylprolyl isomerase</fullName>
        <ecNumber evidence="6">5.2.1.8</ecNumber>
    </recommendedName>
</protein>
<evidence type="ECO:0000256" key="7">
    <source>
        <dbReference type="SAM" id="SignalP"/>
    </source>
</evidence>
<dbReference type="SUPFAM" id="SSF54534">
    <property type="entry name" value="FKBP-like"/>
    <property type="match status" value="1"/>
</dbReference>
<dbReference type="EMBL" id="FPBO01000003">
    <property type="protein sequence ID" value="SFU46596.1"/>
    <property type="molecule type" value="Genomic_DNA"/>
</dbReference>
<dbReference type="PROSITE" id="PS51257">
    <property type="entry name" value="PROKAR_LIPOPROTEIN"/>
    <property type="match status" value="1"/>
</dbReference>
<dbReference type="InterPro" id="IPR025282">
    <property type="entry name" value="DUF4214"/>
</dbReference>
<keyword evidence="4 6" id="KW-0413">Isomerase</keyword>
<organism evidence="9 10">
    <name type="scientific">Pseudoduganella namucuonensis</name>
    <dbReference type="NCBI Taxonomy" id="1035707"/>
    <lineage>
        <taxon>Bacteria</taxon>
        <taxon>Pseudomonadati</taxon>
        <taxon>Pseudomonadota</taxon>
        <taxon>Betaproteobacteria</taxon>
        <taxon>Burkholderiales</taxon>
        <taxon>Oxalobacteraceae</taxon>
        <taxon>Telluria group</taxon>
        <taxon>Pseudoduganella</taxon>
    </lineage>
</organism>
<accession>A0A1I7GEA8</accession>
<reference evidence="10" key="1">
    <citation type="submission" date="2016-10" db="EMBL/GenBank/DDBJ databases">
        <authorList>
            <person name="Varghese N."/>
            <person name="Submissions S."/>
        </authorList>
    </citation>
    <scope>NUCLEOTIDE SEQUENCE [LARGE SCALE GENOMIC DNA]</scope>
    <source>
        <strain evidence="10">CGMCC 1.11014</strain>
    </source>
</reference>
<dbReference type="GO" id="GO:0003755">
    <property type="term" value="F:peptidyl-prolyl cis-trans isomerase activity"/>
    <property type="evidence" value="ECO:0007669"/>
    <property type="project" value="UniProtKB-KW"/>
</dbReference>
<evidence type="ECO:0000256" key="6">
    <source>
        <dbReference type="PROSITE-ProRule" id="PRU00277"/>
    </source>
</evidence>
<dbReference type="AlphaFoldDB" id="A0A1I7GEA8"/>
<dbReference type="FunFam" id="3.10.50.40:FF:000006">
    <property type="entry name" value="Peptidyl-prolyl cis-trans isomerase"/>
    <property type="match status" value="1"/>
</dbReference>
<proteinExistence type="inferred from homology"/>
<feature type="signal peptide" evidence="7">
    <location>
        <begin position="1"/>
        <end position="17"/>
    </location>
</feature>
<dbReference type="InterPro" id="IPR038255">
    <property type="entry name" value="PBS_linker_sf"/>
</dbReference>
<keyword evidence="10" id="KW-1185">Reference proteome</keyword>
<evidence type="ECO:0000256" key="3">
    <source>
        <dbReference type="ARBA" id="ARBA00023110"/>
    </source>
</evidence>
<comment type="similarity">
    <text evidence="2">Belongs to the FKBP-type PPIase family.</text>
</comment>
<name>A0A1I7GEA8_9BURK</name>
<feature type="domain" description="PPIase FKBP-type" evidence="8">
    <location>
        <begin position="452"/>
        <end position="546"/>
    </location>
</feature>
<feature type="chain" id="PRO_5011757260" description="peptidylprolyl isomerase" evidence="7">
    <location>
        <begin position="18"/>
        <end position="546"/>
    </location>
</feature>
<dbReference type="OrthoDB" id="480426at2"/>
<dbReference type="Proteomes" id="UP000199391">
    <property type="component" value="Unassembled WGS sequence"/>
</dbReference>
<dbReference type="RefSeq" id="WP_093554212.1">
    <property type="nucleotide sequence ID" value="NZ_FPBO01000003.1"/>
</dbReference>
<dbReference type="PANTHER" id="PTHR43811">
    <property type="entry name" value="FKBP-TYPE PEPTIDYL-PROLYL CIS-TRANS ISOMERASE FKPA"/>
    <property type="match status" value="1"/>
</dbReference>
<comment type="catalytic activity">
    <reaction evidence="1 6">
        <text>[protein]-peptidylproline (omega=180) = [protein]-peptidylproline (omega=0)</text>
        <dbReference type="Rhea" id="RHEA:16237"/>
        <dbReference type="Rhea" id="RHEA-COMP:10747"/>
        <dbReference type="Rhea" id="RHEA-COMP:10748"/>
        <dbReference type="ChEBI" id="CHEBI:83833"/>
        <dbReference type="ChEBI" id="CHEBI:83834"/>
        <dbReference type="EC" id="5.2.1.8"/>
    </reaction>
</comment>
<evidence type="ECO:0000256" key="1">
    <source>
        <dbReference type="ARBA" id="ARBA00000971"/>
    </source>
</evidence>
<evidence type="ECO:0000256" key="5">
    <source>
        <dbReference type="ARBA" id="ARBA00056164"/>
    </source>
</evidence>
<dbReference type="EC" id="5.2.1.8" evidence="6"/>
<evidence type="ECO:0000313" key="9">
    <source>
        <dbReference type="EMBL" id="SFU46596.1"/>
    </source>
</evidence>
<sequence length="546" mass="56196">MRSTLVYAGLLAASVLAGCGGTRESATAPAAAERPRMAAALPQLAQPVVFSGPLANYSIAKTDAGYLVTDTTGGEAPRAVAATARLRFSDGSLSFDIDGLPGQAYRLYRAGFARTPDAAGLGYWLGALDQGASLDDMARGFVDSAEYKALYANAKSNADIVNQYYVNVLNRPGEADGVAYWSGVLDSKADTLAGVLLNFSRGDENRSGTAAALQSGIRYQEYGVTYPDSVPPFPVRTAYQQRATAGGTDYLGISGSCNGYASFAYGAPVSTSFEGKSALSVQSTISLGLTTCSPASLAWTVTDYYDGNDALLGHNEPGNEYDVGGAQDTLPVAARIGARGVYATQASYANSGKQGTPGQRVLSYAVEADGNSATTALLKLTAVHTTAAGQTSLTRATTYRIGADATLEQLTVDELYASGIHLVYTQSPANAQPAKLTATDTVVGADAAAQSGQTLTVNYTGWLYTPGAAGFKGAQFDSSIGRAPFSFKLGAGQVIKGWDQGMLGMKVGGKRTLLIPSGLAYGTAGAGAGIPGNAALVFEVELIGVK</sequence>
<keyword evidence="7" id="KW-0732">Signal</keyword>
<dbReference type="Pfam" id="PF00254">
    <property type="entry name" value="FKBP_C"/>
    <property type="match status" value="1"/>
</dbReference>
<dbReference type="STRING" id="1035707.SAMN05216552_1003256"/>
<dbReference type="Gene3D" id="3.10.50.40">
    <property type="match status" value="1"/>
</dbReference>
<evidence type="ECO:0000256" key="2">
    <source>
        <dbReference type="ARBA" id="ARBA00006577"/>
    </source>
</evidence>